<feature type="transmembrane region" description="Helical" evidence="1">
    <location>
        <begin position="145"/>
        <end position="165"/>
    </location>
</feature>
<reference evidence="3" key="1">
    <citation type="submission" date="2018-01" db="EMBL/GenBank/DDBJ databases">
        <authorList>
            <person name="Alioto T."/>
            <person name="Alioto T."/>
        </authorList>
    </citation>
    <scope>NUCLEOTIDE SEQUENCE [LARGE SCALE GENOMIC DNA]</scope>
</reference>
<feature type="transmembrane region" description="Helical" evidence="1">
    <location>
        <begin position="32"/>
        <end position="52"/>
    </location>
</feature>
<evidence type="ECO:0000313" key="2">
    <source>
        <dbReference type="EMBL" id="SPP72914.1"/>
    </source>
</evidence>
<dbReference type="OMA" id="VCNIGIT"/>
<name>A0A3B0IY65_DROGU</name>
<dbReference type="Proteomes" id="UP000268350">
    <property type="component" value="Unassembled WGS sequence"/>
</dbReference>
<keyword evidence="1" id="KW-0812">Transmembrane</keyword>
<sequence>MSGKLLSGLLNGVLCGIGASGCWKLDPLVQPFGYASCVLAYTHGTLGLIVSLRHAQNCHNPHLCLTRTLMEVGQLTLINVQFCQSSLGSSSPRTLLYGLSMAGLCCLAVKMPKVLVWRTAIGFCNMLCLLCIAKRSDAWGIHLKIALLYALGSDGVHYLWAMARGNSAERLYELCNIGITHLAIGAFLAKM</sequence>
<dbReference type="EMBL" id="OUUW01000001">
    <property type="protein sequence ID" value="SPP72914.1"/>
    <property type="molecule type" value="Genomic_DNA"/>
</dbReference>
<organism evidence="2 3">
    <name type="scientific">Drosophila guanche</name>
    <name type="common">Fruit fly</name>
    <dbReference type="NCBI Taxonomy" id="7266"/>
    <lineage>
        <taxon>Eukaryota</taxon>
        <taxon>Metazoa</taxon>
        <taxon>Ecdysozoa</taxon>
        <taxon>Arthropoda</taxon>
        <taxon>Hexapoda</taxon>
        <taxon>Insecta</taxon>
        <taxon>Pterygota</taxon>
        <taxon>Neoptera</taxon>
        <taxon>Endopterygota</taxon>
        <taxon>Diptera</taxon>
        <taxon>Brachycera</taxon>
        <taxon>Muscomorpha</taxon>
        <taxon>Ephydroidea</taxon>
        <taxon>Drosophilidae</taxon>
        <taxon>Drosophila</taxon>
        <taxon>Sophophora</taxon>
    </lineage>
</organism>
<feature type="transmembrane region" description="Helical" evidence="1">
    <location>
        <begin position="116"/>
        <end position="133"/>
    </location>
</feature>
<keyword evidence="1" id="KW-1133">Transmembrane helix</keyword>
<protein>
    <submittedName>
        <fullName evidence="2">Uncharacterized protein</fullName>
    </submittedName>
</protein>
<dbReference type="InterPro" id="IPR032007">
    <property type="entry name" value="DUF4791"/>
</dbReference>
<evidence type="ECO:0000313" key="3">
    <source>
        <dbReference type="Proteomes" id="UP000268350"/>
    </source>
</evidence>
<dbReference type="Pfam" id="PF16039">
    <property type="entry name" value="DUF4791"/>
    <property type="match status" value="1"/>
</dbReference>
<evidence type="ECO:0000256" key="1">
    <source>
        <dbReference type="SAM" id="Phobius"/>
    </source>
</evidence>
<proteinExistence type="predicted"/>
<dbReference type="PROSITE" id="PS51257">
    <property type="entry name" value="PROKAR_LIPOPROTEIN"/>
    <property type="match status" value="1"/>
</dbReference>
<keyword evidence="1" id="KW-0472">Membrane</keyword>
<gene>
    <name evidence="2" type="ORF">DGUA_6G000309</name>
</gene>
<accession>A0A3B0IY65</accession>
<dbReference type="AlphaFoldDB" id="A0A3B0IY65"/>
<keyword evidence="3" id="KW-1185">Reference proteome</keyword>